<name>A0A139X6Y1_9CYAN</name>
<dbReference type="Proteomes" id="UP000076925">
    <property type="component" value="Unassembled WGS sequence"/>
</dbReference>
<dbReference type="EMBL" id="ANNX02000029">
    <property type="protein sequence ID" value="KYC40393.1"/>
    <property type="molecule type" value="Genomic_DNA"/>
</dbReference>
<accession>A0A139X6Y1</accession>
<organism evidence="1 2">
    <name type="scientific">Scytonema hofmannii PCC 7110</name>
    <dbReference type="NCBI Taxonomy" id="128403"/>
    <lineage>
        <taxon>Bacteria</taxon>
        <taxon>Bacillati</taxon>
        <taxon>Cyanobacteriota</taxon>
        <taxon>Cyanophyceae</taxon>
        <taxon>Nostocales</taxon>
        <taxon>Scytonemataceae</taxon>
        <taxon>Scytonema</taxon>
    </lineage>
</organism>
<dbReference type="STRING" id="128403.WA1_26635"/>
<proteinExistence type="predicted"/>
<sequence>MLPIETSENTSAKSPVSPRPPFEYVIIIEPLGLLYGSAGKFLSPENLVGRSGSYFPPSAATLSGLFAATYNDTDIQDLLLAGPFWGQADELTPQTQNFYVPTPRNYLIKDGEIKHILTWKNNLWRDEKDQAPNDKYESNTWLAIAQWDNPNEVKKAPWKFLPHLHPRLELNERRVIMKKDSQEAPEGSLFLENSVQMEPGTCLVYLSNTKLKPGWYRFGGEGHMVDVRCEKISPFLAEILNAEVGKSFALITPAVWGSNRLSYREPMFLQKGDSKKYPQENPESNAQKVWTVEALLTERPIPFRYRLGNHHERQPQSEQHQKLPKLLSRGRYAIPAGTVYVVEELEGLTDKSWQYWDEKWFPKEGPSFKRWGCGLALPLPNACSV</sequence>
<reference evidence="1 2" key="1">
    <citation type="journal article" date="2013" name="Genome Biol. Evol.">
        <title>Genomes of Stigonematalean cyanobacteria (subsection V) and the evolution of oxygenic photosynthesis from prokaryotes to plastids.</title>
        <authorList>
            <person name="Dagan T."/>
            <person name="Roettger M."/>
            <person name="Stucken K."/>
            <person name="Landan G."/>
            <person name="Koch R."/>
            <person name="Major P."/>
            <person name="Gould S.B."/>
            <person name="Goremykin V.V."/>
            <person name="Rippka R."/>
            <person name="Tandeau de Marsac N."/>
            <person name="Gugger M."/>
            <person name="Lockhart P.J."/>
            <person name="Allen J.F."/>
            <person name="Brune I."/>
            <person name="Maus I."/>
            <person name="Puhler A."/>
            <person name="Martin W.F."/>
        </authorList>
    </citation>
    <scope>NUCLEOTIDE SEQUENCE [LARGE SCALE GENOMIC DNA]</scope>
    <source>
        <strain evidence="1 2">PCC 7110</strain>
    </source>
</reference>
<gene>
    <name evidence="1" type="ORF">WA1_26635</name>
</gene>
<dbReference type="OrthoDB" id="442795at2"/>
<dbReference type="AlphaFoldDB" id="A0A139X6Y1"/>
<keyword evidence="2" id="KW-1185">Reference proteome</keyword>
<dbReference type="InterPro" id="IPR019117">
    <property type="entry name" value="CRISPR-assoc_protein_Cmr3"/>
</dbReference>
<dbReference type="RefSeq" id="WP_017746842.1">
    <property type="nucleotide sequence ID" value="NZ_KQ976354.1"/>
</dbReference>
<comment type="caution">
    <text evidence="1">The sequence shown here is derived from an EMBL/GenBank/DDBJ whole genome shotgun (WGS) entry which is preliminary data.</text>
</comment>
<evidence type="ECO:0000313" key="2">
    <source>
        <dbReference type="Proteomes" id="UP000076925"/>
    </source>
</evidence>
<protein>
    <submittedName>
        <fullName evidence="1">CRISPR-associated protein Cmr3</fullName>
    </submittedName>
</protein>
<dbReference type="Pfam" id="PF09700">
    <property type="entry name" value="Cas_Cmr3"/>
    <property type="match status" value="1"/>
</dbReference>
<evidence type="ECO:0000313" key="1">
    <source>
        <dbReference type="EMBL" id="KYC40393.1"/>
    </source>
</evidence>